<dbReference type="PANTHER" id="PTHR31973">
    <property type="entry name" value="POLYPROTEIN, PUTATIVE-RELATED"/>
    <property type="match status" value="1"/>
</dbReference>
<evidence type="ECO:0000313" key="2">
    <source>
        <dbReference type="EMBL" id="RYR31730.1"/>
    </source>
</evidence>
<keyword evidence="3" id="KW-1185">Reference proteome</keyword>
<gene>
    <name evidence="2" type="ORF">Ahy_B01g056609</name>
</gene>
<dbReference type="Pfam" id="PF10551">
    <property type="entry name" value="MULE"/>
    <property type="match status" value="1"/>
</dbReference>
<dbReference type="InterPro" id="IPR018289">
    <property type="entry name" value="MULE_transposase_dom"/>
</dbReference>
<evidence type="ECO:0000259" key="1">
    <source>
        <dbReference type="Pfam" id="PF10551"/>
    </source>
</evidence>
<accession>A0A445AZB0</accession>
<evidence type="ECO:0000313" key="3">
    <source>
        <dbReference type="Proteomes" id="UP000289738"/>
    </source>
</evidence>
<name>A0A445AZB0_ARAHY</name>
<dbReference type="AlphaFoldDB" id="A0A445AZB0"/>
<organism evidence="2 3">
    <name type="scientific">Arachis hypogaea</name>
    <name type="common">Peanut</name>
    <dbReference type="NCBI Taxonomy" id="3818"/>
    <lineage>
        <taxon>Eukaryota</taxon>
        <taxon>Viridiplantae</taxon>
        <taxon>Streptophyta</taxon>
        <taxon>Embryophyta</taxon>
        <taxon>Tracheophyta</taxon>
        <taxon>Spermatophyta</taxon>
        <taxon>Magnoliopsida</taxon>
        <taxon>eudicotyledons</taxon>
        <taxon>Gunneridae</taxon>
        <taxon>Pentapetalae</taxon>
        <taxon>rosids</taxon>
        <taxon>fabids</taxon>
        <taxon>Fabales</taxon>
        <taxon>Fabaceae</taxon>
        <taxon>Papilionoideae</taxon>
        <taxon>50 kb inversion clade</taxon>
        <taxon>dalbergioids sensu lato</taxon>
        <taxon>Dalbergieae</taxon>
        <taxon>Pterocarpus clade</taxon>
        <taxon>Arachis</taxon>
    </lineage>
</organism>
<proteinExistence type="predicted"/>
<sequence>MGTISQDHSKLDSDTVPEAITPLVETDPSIKVKSIITEVQSRFNYTISYRKILTKLFHGGSRLWFRRWLVQLSKLKHDHCTTGVRRRTVSEILHHVFWSFNPCIRAFRHCKPLVQVDGTHLYKKYKGTLLVVVAQDGNQNIVPIAFALVEGEIADAWHFFLRNLQMHIVRRDGVGMISDRHESAGCADCAYCAHCAHHADCDVCDDCPCRTERGGWTHYGDCDGYHDCST</sequence>
<reference evidence="2 3" key="1">
    <citation type="submission" date="2019-01" db="EMBL/GenBank/DDBJ databases">
        <title>Sequencing of cultivated peanut Arachis hypogaea provides insights into genome evolution and oil improvement.</title>
        <authorList>
            <person name="Chen X."/>
        </authorList>
    </citation>
    <scope>NUCLEOTIDE SEQUENCE [LARGE SCALE GENOMIC DNA]</scope>
    <source>
        <strain evidence="3">cv. Fuhuasheng</strain>
        <tissue evidence="2">Leaves</tissue>
    </source>
</reference>
<dbReference type="PANTHER" id="PTHR31973:SF195">
    <property type="entry name" value="MUDR FAMILY TRANSPOSASE"/>
    <property type="match status" value="1"/>
</dbReference>
<dbReference type="STRING" id="3818.A0A445AZB0"/>
<dbReference type="EMBL" id="SDMP01000011">
    <property type="protein sequence ID" value="RYR31730.1"/>
    <property type="molecule type" value="Genomic_DNA"/>
</dbReference>
<dbReference type="Proteomes" id="UP000289738">
    <property type="component" value="Chromosome B01"/>
</dbReference>
<comment type="caution">
    <text evidence="2">The sequence shown here is derived from an EMBL/GenBank/DDBJ whole genome shotgun (WGS) entry which is preliminary data.</text>
</comment>
<feature type="domain" description="MULE transposase" evidence="1">
    <location>
        <begin position="114"/>
        <end position="184"/>
    </location>
</feature>
<protein>
    <recommendedName>
        <fullName evidence="1">MULE transposase domain-containing protein</fullName>
    </recommendedName>
</protein>